<keyword evidence="1" id="KW-0812">Transmembrane</keyword>
<sequence length="61" mass="6674">MATFLLTLFLLIFGTACCGLGGFGLLQHSRGQKFLLPQKVCMGLTWFGIFTMVFVATQAAR</sequence>
<dbReference type="RefSeq" id="WP_207398166.1">
    <property type="nucleotide sequence ID" value="NZ_JABRWO010000011.1"/>
</dbReference>
<keyword evidence="1" id="KW-0472">Membrane</keyword>
<name>A0A7V8V8U2_9BACT</name>
<reference evidence="2 3" key="1">
    <citation type="submission" date="2020-05" db="EMBL/GenBank/DDBJ databases">
        <title>Bremerella alba sp. nov., a novel planctomycete isolated from the surface of the macroalga Fucus spiralis.</title>
        <authorList>
            <person name="Godinho O."/>
            <person name="Botelho R."/>
            <person name="Albuquerque L."/>
            <person name="Wiegand S."/>
            <person name="Da Costa M.S."/>
            <person name="Lobo-Da-Cunha A."/>
            <person name="Jogler C."/>
            <person name="Lage O.M."/>
        </authorList>
    </citation>
    <scope>NUCLEOTIDE SEQUENCE [LARGE SCALE GENOMIC DNA]</scope>
    <source>
        <strain evidence="2 3">FF15</strain>
    </source>
</reference>
<evidence type="ECO:0000313" key="3">
    <source>
        <dbReference type="Proteomes" id="UP000551616"/>
    </source>
</evidence>
<dbReference type="Proteomes" id="UP000551616">
    <property type="component" value="Unassembled WGS sequence"/>
</dbReference>
<feature type="transmembrane region" description="Helical" evidence="1">
    <location>
        <begin position="42"/>
        <end position="60"/>
    </location>
</feature>
<dbReference type="AlphaFoldDB" id="A0A7V8V8U2"/>
<protein>
    <submittedName>
        <fullName evidence="2">Uncharacterized protein</fullName>
    </submittedName>
</protein>
<accession>A0A7V8V8U2</accession>
<dbReference type="EMBL" id="JABRWO010000011">
    <property type="protein sequence ID" value="MBA2116771.1"/>
    <property type="molecule type" value="Genomic_DNA"/>
</dbReference>
<evidence type="ECO:0000256" key="1">
    <source>
        <dbReference type="SAM" id="Phobius"/>
    </source>
</evidence>
<evidence type="ECO:0000313" key="2">
    <source>
        <dbReference type="EMBL" id="MBA2116771.1"/>
    </source>
</evidence>
<organism evidence="2 3">
    <name type="scientific">Bremerella alba</name>
    <dbReference type="NCBI Taxonomy" id="980252"/>
    <lineage>
        <taxon>Bacteria</taxon>
        <taxon>Pseudomonadati</taxon>
        <taxon>Planctomycetota</taxon>
        <taxon>Planctomycetia</taxon>
        <taxon>Pirellulales</taxon>
        <taxon>Pirellulaceae</taxon>
        <taxon>Bremerella</taxon>
    </lineage>
</organism>
<proteinExistence type="predicted"/>
<gene>
    <name evidence="2" type="ORF">HOV93_39630</name>
</gene>
<comment type="caution">
    <text evidence="2">The sequence shown here is derived from an EMBL/GenBank/DDBJ whole genome shotgun (WGS) entry which is preliminary data.</text>
</comment>
<keyword evidence="3" id="KW-1185">Reference proteome</keyword>
<keyword evidence="1" id="KW-1133">Transmembrane helix</keyword>